<dbReference type="Proteomes" id="UP000256269">
    <property type="component" value="Unassembled WGS sequence"/>
</dbReference>
<comment type="caution">
    <text evidence="2">The sequence shown here is derived from an EMBL/GenBank/DDBJ whole genome shotgun (WGS) entry which is preliminary data.</text>
</comment>
<keyword evidence="1" id="KW-0677">Repeat</keyword>
<dbReference type="InterPro" id="IPR001646">
    <property type="entry name" value="5peptide_repeat"/>
</dbReference>
<dbReference type="Gene3D" id="2.20.110.10">
    <property type="entry name" value="Histone H3 K4-specific methyltransferase SET7/9 N-terminal domain"/>
    <property type="match status" value="1"/>
</dbReference>
<keyword evidence="3" id="KW-1185">Reference proteome</keyword>
<dbReference type="RefSeq" id="WP_116172554.1">
    <property type="nucleotide sequence ID" value="NZ_CP144375.1"/>
</dbReference>
<protein>
    <submittedName>
        <fullName evidence="2">MORN repeat protein</fullName>
    </submittedName>
</protein>
<gene>
    <name evidence="2" type="ORF">BCF44_101710</name>
</gene>
<reference evidence="2 3" key="1">
    <citation type="submission" date="2018-08" db="EMBL/GenBank/DDBJ databases">
        <title>Genomic Encyclopedia of Archaeal and Bacterial Type Strains, Phase II (KMG-II): from individual species to whole genera.</title>
        <authorList>
            <person name="Goeker M."/>
        </authorList>
    </citation>
    <scope>NUCLEOTIDE SEQUENCE [LARGE SCALE GENOMIC DNA]</scope>
    <source>
        <strain evidence="2 3">DSM 45791</strain>
    </source>
</reference>
<evidence type="ECO:0000313" key="2">
    <source>
        <dbReference type="EMBL" id="REH55684.1"/>
    </source>
</evidence>
<dbReference type="SUPFAM" id="SSF141571">
    <property type="entry name" value="Pentapeptide repeat-like"/>
    <property type="match status" value="1"/>
</dbReference>
<dbReference type="EMBL" id="QUNO01000001">
    <property type="protein sequence ID" value="REH55684.1"/>
    <property type="molecule type" value="Genomic_DNA"/>
</dbReference>
<dbReference type="AlphaFoldDB" id="A0A3E0IAC1"/>
<dbReference type="OrthoDB" id="4563261at2"/>
<dbReference type="Gene3D" id="2.160.20.80">
    <property type="entry name" value="E3 ubiquitin-protein ligase SopA"/>
    <property type="match status" value="1"/>
</dbReference>
<dbReference type="SUPFAM" id="SSF82185">
    <property type="entry name" value="Histone H3 K4-specific methyltransferase SET7/9 N-terminal domain"/>
    <property type="match status" value="2"/>
</dbReference>
<accession>A0A3E0IAC1</accession>
<dbReference type="PANTHER" id="PTHR47485:SF1">
    <property type="entry name" value="THYLAKOID LUMENAL 17.4 KDA PROTEIN, CHLOROPLASTIC"/>
    <property type="match status" value="1"/>
</dbReference>
<dbReference type="Pfam" id="PF07661">
    <property type="entry name" value="MORN_2"/>
    <property type="match status" value="1"/>
</dbReference>
<dbReference type="PANTHER" id="PTHR47485">
    <property type="entry name" value="THYLAKOID LUMENAL 17.4 KDA PROTEIN, CHLOROPLASTIC"/>
    <property type="match status" value="1"/>
</dbReference>
<proteinExistence type="predicted"/>
<evidence type="ECO:0000256" key="1">
    <source>
        <dbReference type="ARBA" id="ARBA00022737"/>
    </source>
</evidence>
<dbReference type="Pfam" id="PF00805">
    <property type="entry name" value="Pentapeptide"/>
    <property type="match status" value="2"/>
</dbReference>
<evidence type="ECO:0000313" key="3">
    <source>
        <dbReference type="Proteomes" id="UP000256269"/>
    </source>
</evidence>
<name>A0A3E0IAC1_9PSEU</name>
<dbReference type="InterPro" id="IPR011652">
    <property type="entry name" value="MORN_2"/>
</dbReference>
<organism evidence="2 3">
    <name type="scientific">Kutzneria buriramensis</name>
    <dbReference type="NCBI Taxonomy" id="1045776"/>
    <lineage>
        <taxon>Bacteria</taxon>
        <taxon>Bacillati</taxon>
        <taxon>Actinomycetota</taxon>
        <taxon>Actinomycetes</taxon>
        <taxon>Pseudonocardiales</taxon>
        <taxon>Pseudonocardiaceae</taxon>
        <taxon>Kutzneria</taxon>
    </lineage>
</organism>
<sequence length="456" mass="50573">MSKWLPVRWPDDDEAAVALEDWLDEGVGDFTGLDFRGADLTGAPLSGARLLGADLRDVVLRRAELDGALLTSADLRGADLSEAQLPDANLDDANLAKANLGDANLTRVTAIGAVFAETSLRGANLTAAMLDDVDLSTADLAEAVLDGAFLPARARRIDVYADAPTWDDEGRLWHGGEPFTGELVRENGDRLLSLETYQDGVRQTTRTWYDSGILRSADGKRWHPNGMLAEEGDRHWDERGEPVTRVDRARTTEADGVLAVDGEPFTGEVQDGETVTSYRDGVPDGPWWSPDAEGRYEQGVRVGEWRRWHRNGRTKELTQYDAKGSTRRIQRWDDGGLILDDREAPSDEPPLPRIDLQVSTVDWDDGARLRYDGHAFTGEAVTHGYSGEVISLATYRYGVEDGPRREWYEDGTPKSELTVRRGMITGVAREWTPDGRLARERVFDEHGDLASERHFA</sequence>